<evidence type="ECO:0000313" key="12">
    <source>
        <dbReference type="Proteomes" id="UP000255036"/>
    </source>
</evidence>
<evidence type="ECO:0000256" key="4">
    <source>
        <dbReference type="ARBA" id="ARBA00022475"/>
    </source>
</evidence>
<dbReference type="Pfam" id="PF00005">
    <property type="entry name" value="ABC_tran"/>
    <property type="match status" value="2"/>
</dbReference>
<dbReference type="PROSITE" id="PS50893">
    <property type="entry name" value="ABC_TRANSPORTER_2"/>
    <property type="match status" value="2"/>
</dbReference>
<evidence type="ECO:0000256" key="8">
    <source>
        <dbReference type="ARBA" id="ARBA00022967"/>
    </source>
</evidence>
<evidence type="ECO:0000256" key="5">
    <source>
        <dbReference type="ARBA" id="ARBA00022737"/>
    </source>
</evidence>
<dbReference type="Proteomes" id="UP000255036">
    <property type="component" value="Unassembled WGS sequence"/>
</dbReference>
<dbReference type="InterPro" id="IPR003439">
    <property type="entry name" value="ABC_transporter-like_ATP-bd"/>
</dbReference>
<dbReference type="GO" id="GO:0005886">
    <property type="term" value="C:plasma membrane"/>
    <property type="evidence" value="ECO:0007669"/>
    <property type="project" value="UniProtKB-SubCell"/>
</dbReference>
<evidence type="ECO:0000256" key="9">
    <source>
        <dbReference type="ARBA" id="ARBA00023136"/>
    </source>
</evidence>
<protein>
    <submittedName>
        <fullName evidence="11">ABC transporter ATP-binding protein</fullName>
    </submittedName>
</protein>
<dbReference type="FunFam" id="3.40.50.300:FF:001390">
    <property type="entry name" value="ABC transporter, ATP-binding protein"/>
    <property type="match status" value="1"/>
</dbReference>
<comment type="similarity">
    <text evidence="2">Belongs to the ABC transporter superfamily.</text>
</comment>
<dbReference type="Gene3D" id="3.40.50.300">
    <property type="entry name" value="P-loop containing nucleotide triphosphate hydrolases"/>
    <property type="match status" value="2"/>
</dbReference>
<keyword evidence="12" id="KW-1185">Reference proteome</keyword>
<keyword evidence="5" id="KW-0677">Repeat</keyword>
<organism evidence="11 12">
    <name type="scientific">Anaerosacchariphilus polymeriproducens</name>
    <dbReference type="NCBI Taxonomy" id="1812858"/>
    <lineage>
        <taxon>Bacteria</taxon>
        <taxon>Bacillati</taxon>
        <taxon>Bacillota</taxon>
        <taxon>Clostridia</taxon>
        <taxon>Lachnospirales</taxon>
        <taxon>Lachnospiraceae</taxon>
        <taxon>Anaerosacchariphilus</taxon>
    </lineage>
</organism>
<dbReference type="FunFam" id="3.40.50.300:FF:000127">
    <property type="entry name" value="Ribose import ATP-binding protein RbsA"/>
    <property type="match status" value="1"/>
</dbReference>
<dbReference type="SMART" id="SM00382">
    <property type="entry name" value="AAA"/>
    <property type="match status" value="1"/>
</dbReference>
<keyword evidence="8" id="KW-1278">Translocase</keyword>
<keyword evidence="6" id="KW-0547">Nucleotide-binding</keyword>
<reference evidence="11 12" key="1">
    <citation type="submission" date="2018-07" db="EMBL/GenBank/DDBJ databases">
        <title>Anaerosacharophilus polymeroproducens gen. nov. sp. nov., an anaerobic bacterium isolated from salt field.</title>
        <authorList>
            <person name="Kim W."/>
            <person name="Yang S.-H."/>
            <person name="Oh J."/>
            <person name="Lee J.-H."/>
            <person name="Kwon K.K."/>
        </authorList>
    </citation>
    <scope>NUCLEOTIDE SEQUENCE [LARGE SCALE GENOMIC DNA]</scope>
    <source>
        <strain evidence="11 12">MCWD5</strain>
    </source>
</reference>
<dbReference type="InterPro" id="IPR027417">
    <property type="entry name" value="P-loop_NTPase"/>
</dbReference>
<dbReference type="AlphaFoldDB" id="A0A371ASX9"/>
<dbReference type="InterPro" id="IPR017871">
    <property type="entry name" value="ABC_transporter-like_CS"/>
</dbReference>
<evidence type="ECO:0000256" key="2">
    <source>
        <dbReference type="ARBA" id="ARBA00005417"/>
    </source>
</evidence>
<keyword evidence="9" id="KW-0472">Membrane</keyword>
<evidence type="ECO:0000256" key="3">
    <source>
        <dbReference type="ARBA" id="ARBA00022448"/>
    </source>
</evidence>
<dbReference type="CDD" id="cd03215">
    <property type="entry name" value="ABC_Carb_Monos_II"/>
    <property type="match status" value="1"/>
</dbReference>
<keyword evidence="3" id="KW-0813">Transport</keyword>
<feature type="domain" description="ABC transporter" evidence="10">
    <location>
        <begin position="9"/>
        <end position="245"/>
    </location>
</feature>
<keyword evidence="4" id="KW-1003">Cell membrane</keyword>
<evidence type="ECO:0000256" key="7">
    <source>
        <dbReference type="ARBA" id="ARBA00022840"/>
    </source>
</evidence>
<gene>
    <name evidence="11" type="ORF">DWV06_15035</name>
</gene>
<name>A0A371ASX9_9FIRM</name>
<dbReference type="CDD" id="cd03216">
    <property type="entry name" value="ABC_Carb_Monos_I"/>
    <property type="match status" value="1"/>
</dbReference>
<comment type="caution">
    <text evidence="11">The sequence shown here is derived from an EMBL/GenBank/DDBJ whole genome shotgun (WGS) entry which is preliminary data.</text>
</comment>
<dbReference type="SUPFAM" id="SSF52540">
    <property type="entry name" value="P-loop containing nucleoside triphosphate hydrolases"/>
    <property type="match status" value="2"/>
</dbReference>
<dbReference type="InterPro" id="IPR003593">
    <property type="entry name" value="AAA+_ATPase"/>
</dbReference>
<comment type="subcellular location">
    <subcellularLocation>
        <location evidence="1">Cell membrane</location>
        <topology evidence="1">Peripheral membrane protein</topology>
    </subcellularLocation>
</comment>
<dbReference type="InterPro" id="IPR050107">
    <property type="entry name" value="ABC_carbohydrate_import_ATPase"/>
</dbReference>
<dbReference type="PROSITE" id="PS00211">
    <property type="entry name" value="ABC_TRANSPORTER_1"/>
    <property type="match status" value="1"/>
</dbReference>
<dbReference type="OrthoDB" id="9771863at2"/>
<evidence type="ECO:0000256" key="6">
    <source>
        <dbReference type="ARBA" id="ARBA00022741"/>
    </source>
</evidence>
<evidence type="ECO:0000313" key="11">
    <source>
        <dbReference type="EMBL" id="RDU22671.1"/>
    </source>
</evidence>
<evidence type="ECO:0000256" key="1">
    <source>
        <dbReference type="ARBA" id="ARBA00004202"/>
    </source>
</evidence>
<dbReference type="PANTHER" id="PTHR43790">
    <property type="entry name" value="CARBOHYDRATE TRANSPORT ATP-BINDING PROTEIN MG119-RELATED"/>
    <property type="match status" value="1"/>
</dbReference>
<keyword evidence="7 11" id="KW-0067">ATP-binding</keyword>
<dbReference type="GO" id="GO:0005524">
    <property type="term" value="F:ATP binding"/>
    <property type="evidence" value="ECO:0007669"/>
    <property type="project" value="UniProtKB-KW"/>
</dbReference>
<dbReference type="EMBL" id="QRCT01000049">
    <property type="protein sequence ID" value="RDU22671.1"/>
    <property type="molecule type" value="Genomic_DNA"/>
</dbReference>
<dbReference type="GO" id="GO:0016887">
    <property type="term" value="F:ATP hydrolysis activity"/>
    <property type="evidence" value="ECO:0007669"/>
    <property type="project" value="InterPro"/>
</dbReference>
<proteinExistence type="inferred from homology"/>
<evidence type="ECO:0000259" key="10">
    <source>
        <dbReference type="PROSITE" id="PS50893"/>
    </source>
</evidence>
<dbReference type="PANTHER" id="PTHR43790:SF4">
    <property type="entry name" value="GUANOSINE IMPORT ATP-BINDING PROTEIN NUPO"/>
    <property type="match status" value="1"/>
</dbReference>
<sequence length="512" mass="56349">MEPSKEYVVQMHGITKRFGSFCALNEMNLDVKSGTIHSLLGENGAGKSTLMNVLYGLYQADEGEIFLKGEKVEVKNPSDAIKLGIGMVHQHFMLLEKFTVVQNIILGDECISHLGMVDMKKARKDVMEIANKYGLHIDPDAKISDITVGMQQKVEILKALYRGAELLILDEPTAVLTPQEIQELIKIMKNLIDSGKAIIIITHKLKEIKAASDICTIVCRGKYIDTVDVKSTTESELAALMVGHDVNLVVDKSPAEPKETILEIENLVVENEKKMDAVKGLSLNVRKGEIVGIAGIDGNGQKELMDALSGFIKAKSGTIKINGKEIQNTTPRNIIDSGISIIPEDRHKRGLVLEFGVFENAVLNKYRKMPYSKKGILNQKAMEQFTNELIQECDVRPAGCTYDHAGNLSGGNQQKLIIGREVSNNPELLIAVQPTRGLDVGAIESVHKTLVRERDKGKAILLISFELDEVMNLSDTIAVIYDGKIQDTFLQGTVDENTLGLLMAGGRNHVHE</sequence>
<accession>A0A371ASX9</accession>
<feature type="domain" description="ABC transporter" evidence="10">
    <location>
        <begin position="262"/>
        <end position="507"/>
    </location>
</feature>